<dbReference type="EMBL" id="BAABRI010000003">
    <property type="protein sequence ID" value="GAA5481395.1"/>
    <property type="molecule type" value="Genomic_DNA"/>
</dbReference>
<feature type="signal peptide" evidence="1">
    <location>
        <begin position="1"/>
        <end position="22"/>
    </location>
</feature>
<dbReference type="Proteomes" id="UP001476282">
    <property type="component" value="Unassembled WGS sequence"/>
</dbReference>
<organism evidence="3 4">
    <name type="scientific">Haloferula sargassicola</name>
    <dbReference type="NCBI Taxonomy" id="490096"/>
    <lineage>
        <taxon>Bacteria</taxon>
        <taxon>Pseudomonadati</taxon>
        <taxon>Verrucomicrobiota</taxon>
        <taxon>Verrucomicrobiia</taxon>
        <taxon>Verrucomicrobiales</taxon>
        <taxon>Verrucomicrobiaceae</taxon>
        <taxon>Haloferula</taxon>
    </lineage>
</organism>
<proteinExistence type="predicted"/>
<protein>
    <recommendedName>
        <fullName evidence="2">Ice-binding protein C-terminal domain-containing protein</fullName>
    </recommendedName>
</protein>
<evidence type="ECO:0000256" key="1">
    <source>
        <dbReference type="SAM" id="SignalP"/>
    </source>
</evidence>
<name>A0ABP9UIB3_9BACT</name>
<comment type="caution">
    <text evidence="3">The sequence shown here is derived from an EMBL/GenBank/DDBJ whole genome shotgun (WGS) entry which is preliminary data.</text>
</comment>
<sequence length="237" mass="24325">MKIPKPAALFAVTAIVASSAQGALTFPYTEDFSSGSEGMNMSPLSDSLAFNGFTYSVDGTGGVAIFDVAGFLAPSSLGNFDGLGVIGDWQWSGTTTHNVHTFSVSSDGNTTFALTSLDWATGNAGPPTLYTITGYNGLIEVARVENVDLMFAGTYGASTGSEIVATDIGPGDGSAYGLNLAFSGSDWGNIDRFEFTATGNDIVVALDNIEFSAAVPEPSAAILVLGAGALGLGFRRR</sequence>
<dbReference type="Pfam" id="PF07589">
    <property type="entry name" value="PEP-CTERM"/>
    <property type="match status" value="1"/>
</dbReference>
<keyword evidence="4" id="KW-1185">Reference proteome</keyword>
<feature type="domain" description="Ice-binding protein C-terminal" evidence="2">
    <location>
        <begin position="214"/>
        <end position="237"/>
    </location>
</feature>
<evidence type="ECO:0000259" key="2">
    <source>
        <dbReference type="Pfam" id="PF07589"/>
    </source>
</evidence>
<evidence type="ECO:0000313" key="4">
    <source>
        <dbReference type="Proteomes" id="UP001476282"/>
    </source>
</evidence>
<keyword evidence="1" id="KW-0732">Signal</keyword>
<reference evidence="3 4" key="1">
    <citation type="submission" date="2024-02" db="EMBL/GenBank/DDBJ databases">
        <title>Haloferula sargassicola NBRC 104335.</title>
        <authorList>
            <person name="Ichikawa N."/>
            <person name="Katano-Makiyama Y."/>
            <person name="Hidaka K."/>
        </authorList>
    </citation>
    <scope>NUCLEOTIDE SEQUENCE [LARGE SCALE GENOMIC DNA]</scope>
    <source>
        <strain evidence="3 4">NBRC 104335</strain>
    </source>
</reference>
<accession>A0ABP9UIB3</accession>
<dbReference type="InterPro" id="IPR013424">
    <property type="entry name" value="Ice-binding_C"/>
</dbReference>
<feature type="chain" id="PRO_5047044432" description="Ice-binding protein C-terminal domain-containing protein" evidence="1">
    <location>
        <begin position="23"/>
        <end position="237"/>
    </location>
</feature>
<evidence type="ECO:0000313" key="3">
    <source>
        <dbReference type="EMBL" id="GAA5481395.1"/>
    </source>
</evidence>
<dbReference type="RefSeq" id="WP_353565548.1">
    <property type="nucleotide sequence ID" value="NZ_BAABRI010000003.1"/>
</dbReference>
<dbReference type="NCBIfam" id="TIGR02595">
    <property type="entry name" value="PEP_CTERM"/>
    <property type="match status" value="1"/>
</dbReference>
<gene>
    <name evidence="3" type="ORF">Hsar01_00604</name>
</gene>